<dbReference type="GO" id="GO:0042127">
    <property type="term" value="P:regulation of cell population proliferation"/>
    <property type="evidence" value="ECO:0000318"/>
    <property type="project" value="GO_Central"/>
</dbReference>
<dbReference type="Bgee" id="ENSORLG00000013910">
    <property type="expression patterns" value="Expressed in pharyngeal gill and 12 other cell types or tissues"/>
</dbReference>
<dbReference type="PANTHER" id="PTHR47139:SF4">
    <property type="entry name" value="TUMOR NECROSIS FACTOR RECEPTOR SUPERFAMILY MEMBER 9 ISOFORM X1-RELATED"/>
    <property type="match status" value="1"/>
</dbReference>
<dbReference type="Proteomes" id="UP000001038">
    <property type="component" value="Chromosome 7"/>
</dbReference>
<evidence type="ECO:0000256" key="3">
    <source>
        <dbReference type="SAM" id="SignalP"/>
    </source>
</evidence>
<evidence type="ECO:0000256" key="1">
    <source>
        <dbReference type="PROSITE-ProRule" id="PRU00206"/>
    </source>
</evidence>
<dbReference type="Ensembl" id="ENSORLT00000017446.2">
    <property type="protein sequence ID" value="ENSORLP00000017445.2"/>
    <property type="gene ID" value="ENSORLG00000013910.2"/>
</dbReference>
<dbReference type="Gene3D" id="2.10.50.10">
    <property type="entry name" value="Tumor Necrosis Factor Receptor, subunit A, domain 2"/>
    <property type="match status" value="2"/>
</dbReference>
<dbReference type="CDD" id="cd13424">
    <property type="entry name" value="TNFRSF9_teleost"/>
    <property type="match status" value="1"/>
</dbReference>
<evidence type="ECO:0000313" key="6">
    <source>
        <dbReference type="Proteomes" id="UP000001038"/>
    </source>
</evidence>
<dbReference type="GeneTree" id="ENSGT00940000166327"/>
<protein>
    <recommendedName>
        <fullName evidence="4">TNFR-Cys domain-containing protein</fullName>
    </recommendedName>
</protein>
<dbReference type="InterPro" id="IPR034057">
    <property type="entry name" value="TNFRSF9_N_teleost"/>
</dbReference>
<feature type="disulfide bond" evidence="1">
    <location>
        <begin position="85"/>
        <end position="103"/>
    </location>
</feature>
<feature type="domain" description="TNFR-Cys" evidence="4">
    <location>
        <begin position="64"/>
        <end position="103"/>
    </location>
</feature>
<keyword evidence="1" id="KW-1015">Disulfide bond</keyword>
<dbReference type="PROSITE" id="PS50050">
    <property type="entry name" value="TNFR_NGFR_2"/>
    <property type="match status" value="1"/>
</dbReference>
<keyword evidence="6" id="KW-1185">Reference proteome</keyword>
<dbReference type="Pfam" id="PF00020">
    <property type="entry name" value="TNFR_c6"/>
    <property type="match status" value="1"/>
</dbReference>
<proteinExistence type="predicted"/>
<keyword evidence="3" id="KW-0732">Signal</keyword>
<dbReference type="HOGENOM" id="CLU_1285959_0_0_1"/>
<feature type="signal peptide" evidence="3">
    <location>
        <begin position="1"/>
        <end position="20"/>
    </location>
</feature>
<organism evidence="5 6">
    <name type="scientific">Oryzias latipes</name>
    <name type="common">Japanese rice fish</name>
    <name type="synonym">Japanese killifish</name>
    <dbReference type="NCBI Taxonomy" id="8090"/>
    <lineage>
        <taxon>Eukaryota</taxon>
        <taxon>Metazoa</taxon>
        <taxon>Chordata</taxon>
        <taxon>Craniata</taxon>
        <taxon>Vertebrata</taxon>
        <taxon>Euteleostomi</taxon>
        <taxon>Actinopterygii</taxon>
        <taxon>Neopterygii</taxon>
        <taxon>Teleostei</taxon>
        <taxon>Neoteleostei</taxon>
        <taxon>Acanthomorphata</taxon>
        <taxon>Ovalentaria</taxon>
        <taxon>Atherinomorphae</taxon>
        <taxon>Beloniformes</taxon>
        <taxon>Adrianichthyidae</taxon>
        <taxon>Oryziinae</taxon>
        <taxon>Oryzias</taxon>
    </lineage>
</organism>
<dbReference type="PROSITE" id="PS00652">
    <property type="entry name" value="TNFR_NGFR_1"/>
    <property type="match status" value="1"/>
</dbReference>
<dbReference type="PANTHER" id="PTHR47139">
    <property type="entry name" value="TUMOR NECROSIS FACTOR RECEPTOR SUPERFAMILY MEMBER 9"/>
    <property type="match status" value="1"/>
</dbReference>
<dbReference type="AlphaFoldDB" id="H2MFR9"/>
<comment type="caution">
    <text evidence="1">Lacks conserved residue(s) required for the propagation of feature annotation.</text>
</comment>
<evidence type="ECO:0000313" key="5">
    <source>
        <dbReference type="Ensembl" id="ENSORLP00000017445.2"/>
    </source>
</evidence>
<keyword evidence="2" id="KW-0472">Membrane</keyword>
<evidence type="ECO:0000259" key="4">
    <source>
        <dbReference type="PROSITE" id="PS50050"/>
    </source>
</evidence>
<dbReference type="GO" id="GO:0038023">
    <property type="term" value="F:signaling receptor activity"/>
    <property type="evidence" value="ECO:0000318"/>
    <property type="project" value="GO_Central"/>
</dbReference>
<dbReference type="SUPFAM" id="SSF57586">
    <property type="entry name" value="TNF receptor-like"/>
    <property type="match status" value="2"/>
</dbReference>
<reference evidence="5" key="3">
    <citation type="submission" date="2025-09" db="UniProtKB">
        <authorList>
            <consortium name="Ensembl"/>
        </authorList>
    </citation>
    <scope>IDENTIFICATION</scope>
    <source>
        <strain evidence="5">Hd-rR</strain>
    </source>
</reference>
<feature type="transmembrane region" description="Helical" evidence="2">
    <location>
        <begin position="151"/>
        <end position="178"/>
    </location>
</feature>
<dbReference type="SMART" id="SM00208">
    <property type="entry name" value="TNFR"/>
    <property type="match status" value="1"/>
</dbReference>
<reference evidence="5" key="2">
    <citation type="submission" date="2025-08" db="UniProtKB">
        <authorList>
            <consortium name="Ensembl"/>
        </authorList>
    </citation>
    <scope>IDENTIFICATION</scope>
    <source>
        <strain evidence="5">Hd-rR</strain>
    </source>
</reference>
<feature type="disulfide bond" evidence="1">
    <location>
        <begin position="82"/>
        <end position="95"/>
    </location>
</feature>
<dbReference type="InterPro" id="IPR001368">
    <property type="entry name" value="TNFR/NGFR_Cys_rich_reg"/>
</dbReference>
<accession>H2MFR9</accession>
<sequence>MAALLLRLMALALLIQGSQCSLGDIQVGCKSWEKKENGVCCNECHPGNHLVERCGLRPADLCKPCEPGTFTVNPLDYRCYLCNACIGAQVQVKNCTARADTVCKCIEGYHCENSECSRCQKNNQTTSKPLDNDSTEVPVDQVISRPPENTWTIFPVLIVGAILMTIFITFFIAAAVIIKKRGKKAKMQNPQFPIVRTPTGNLLLTSWKCVIPVGFVLQNSENKNTIFTLNLFSPCR</sequence>
<keyword evidence="2" id="KW-1133">Transmembrane helix</keyword>
<feature type="repeat" description="TNFR-Cys" evidence="1">
    <location>
        <begin position="64"/>
        <end position="103"/>
    </location>
</feature>
<feature type="chain" id="PRO_5017332551" description="TNFR-Cys domain-containing protein" evidence="3">
    <location>
        <begin position="21"/>
        <end position="236"/>
    </location>
</feature>
<reference evidence="5 6" key="1">
    <citation type="journal article" date="2007" name="Nature">
        <title>The medaka draft genome and insights into vertebrate genome evolution.</title>
        <authorList>
            <person name="Kasahara M."/>
            <person name="Naruse K."/>
            <person name="Sasaki S."/>
            <person name="Nakatani Y."/>
            <person name="Qu W."/>
            <person name="Ahsan B."/>
            <person name="Yamada T."/>
            <person name="Nagayasu Y."/>
            <person name="Doi K."/>
            <person name="Kasai Y."/>
            <person name="Jindo T."/>
            <person name="Kobayashi D."/>
            <person name="Shimada A."/>
            <person name="Toyoda A."/>
            <person name="Kuroki Y."/>
            <person name="Fujiyama A."/>
            <person name="Sasaki T."/>
            <person name="Shimizu A."/>
            <person name="Asakawa S."/>
            <person name="Shimizu N."/>
            <person name="Hashimoto S."/>
            <person name="Yang J."/>
            <person name="Lee Y."/>
            <person name="Matsushima K."/>
            <person name="Sugano S."/>
            <person name="Sakaizumi M."/>
            <person name="Narita T."/>
            <person name="Ohishi K."/>
            <person name="Haga S."/>
            <person name="Ohta F."/>
            <person name="Nomoto H."/>
            <person name="Nogata K."/>
            <person name="Morishita T."/>
            <person name="Endo T."/>
            <person name="Shin-I T."/>
            <person name="Takeda H."/>
            <person name="Morishita S."/>
            <person name="Kohara Y."/>
        </authorList>
    </citation>
    <scope>NUCLEOTIDE SEQUENCE [LARGE SCALE GENOMIC DNA]</scope>
    <source>
        <strain evidence="5 6">Hd-rR</strain>
    </source>
</reference>
<evidence type="ECO:0000256" key="2">
    <source>
        <dbReference type="SAM" id="Phobius"/>
    </source>
</evidence>
<name>H2MFR9_ORYLA</name>
<keyword evidence="2" id="KW-0812">Transmembrane</keyword>
<dbReference type="InParanoid" id="H2MFR9"/>
<gene>
    <name evidence="5" type="primary">tnfrsf9a</name>
</gene>
<dbReference type="STRING" id="8090.ENSORLP00000017445"/>